<dbReference type="EMBL" id="AEBE01000073">
    <property type="protein sequence ID" value="EFU90249.1"/>
    <property type="molecule type" value="Genomic_DNA"/>
</dbReference>
<comment type="caution">
    <text evidence="2">The sequence shown here is derived from an EMBL/GenBank/DDBJ whole genome shotgun (WGS) entry which is preliminary data.</text>
</comment>
<accession>A0ABC9P5P5</accession>
<dbReference type="Proteomes" id="UP000004933">
    <property type="component" value="Unassembled WGS sequence"/>
</dbReference>
<organism evidence="2 3">
    <name type="scientific">Enterococcus faecalis TX0630</name>
    <dbReference type="NCBI Taxonomy" id="749508"/>
    <lineage>
        <taxon>Bacteria</taxon>
        <taxon>Bacillati</taxon>
        <taxon>Bacillota</taxon>
        <taxon>Bacilli</taxon>
        <taxon>Lactobacillales</taxon>
        <taxon>Enterococcaceae</taxon>
        <taxon>Enterococcus</taxon>
    </lineage>
</organism>
<dbReference type="AlphaFoldDB" id="A0ABC9P5P5"/>
<keyword evidence="1" id="KW-0732">Signal</keyword>
<name>A0ABC9P5P5_ENTFL</name>
<evidence type="ECO:0000313" key="3">
    <source>
        <dbReference type="Proteomes" id="UP000004933"/>
    </source>
</evidence>
<feature type="chain" id="PRO_5044747121" evidence="1">
    <location>
        <begin position="30"/>
        <end position="107"/>
    </location>
</feature>
<protein>
    <submittedName>
        <fullName evidence="2">Uncharacterized protein</fullName>
    </submittedName>
</protein>
<gene>
    <name evidence="2" type="ORF">HMPREF9511_01763</name>
</gene>
<reference evidence="2 3" key="1">
    <citation type="submission" date="2010-09" db="EMBL/GenBank/DDBJ databases">
        <authorList>
            <person name="Weinstock G."/>
            <person name="Sodergren E."/>
            <person name="Clifton S."/>
            <person name="Fulton L."/>
            <person name="Fulton B."/>
            <person name="Courtney L."/>
            <person name="Fronick C."/>
            <person name="Harrison M."/>
            <person name="Strong C."/>
            <person name="Farmer C."/>
            <person name="Delahaunty K."/>
            <person name="Markovic C."/>
            <person name="Hall O."/>
            <person name="Minx P."/>
            <person name="Tomlinson C."/>
            <person name="Mitreva M."/>
            <person name="Hou S."/>
            <person name="Chen J."/>
            <person name="Wollam A."/>
            <person name="Pepin K.H."/>
            <person name="Johnson M."/>
            <person name="Bhonagiri V."/>
            <person name="Zhang X."/>
            <person name="Suruliraj S."/>
            <person name="Warren W."/>
            <person name="Chinwalla A."/>
            <person name="Mardis E.R."/>
            <person name="Wilson R.K."/>
        </authorList>
    </citation>
    <scope>NUCLEOTIDE SEQUENCE [LARGE SCALE GENOMIC DNA]</scope>
    <source>
        <strain evidence="2 3">TX0630</strain>
    </source>
</reference>
<proteinExistence type="predicted"/>
<evidence type="ECO:0000313" key="2">
    <source>
        <dbReference type="EMBL" id="EFU90249.1"/>
    </source>
</evidence>
<feature type="signal peptide" evidence="1">
    <location>
        <begin position="1"/>
        <end position="29"/>
    </location>
</feature>
<feature type="non-terminal residue" evidence="2">
    <location>
        <position position="107"/>
    </location>
</feature>
<sequence length="107" mass="11846">MNKKSLVKAVLLFLVGCFFVFTQTTAVNAAPKPDENKVIVTEPTTNVDTIYDTYKDNAFELMTKEKKQDSWTGVEEAITNASATIKTFVWSMVKGLGAFNAVMVKTL</sequence>
<evidence type="ECO:0000256" key="1">
    <source>
        <dbReference type="SAM" id="SignalP"/>
    </source>
</evidence>